<evidence type="ECO:0000313" key="2">
    <source>
        <dbReference type="EMBL" id="CBI10072.1"/>
    </source>
</evidence>
<protein>
    <submittedName>
        <fullName evidence="2">Putative cobalamin biosynthesis protein CobD-like</fullName>
    </submittedName>
</protein>
<keyword evidence="1" id="KW-1133">Transmembrane helix</keyword>
<name>E6QS50_9ZZZZ</name>
<evidence type="ECO:0000256" key="1">
    <source>
        <dbReference type="SAM" id="Phobius"/>
    </source>
</evidence>
<dbReference type="GO" id="GO:0046677">
    <property type="term" value="P:response to antibiotic"/>
    <property type="evidence" value="ECO:0007669"/>
    <property type="project" value="TreeGrafter"/>
</dbReference>
<dbReference type="EMBL" id="CABR01000069">
    <property type="protein sequence ID" value="CBI10072.1"/>
    <property type="molecule type" value="Genomic_DNA"/>
</dbReference>
<proteinExistence type="predicted"/>
<dbReference type="InterPro" id="IPR052966">
    <property type="entry name" value="Beta-lactamase_Reg"/>
</dbReference>
<accession>E6QS50</accession>
<dbReference type="InterPro" id="IPR004485">
    <property type="entry name" value="Cobalamin_biosynth_CobD/CbiB"/>
</dbReference>
<keyword evidence="1" id="KW-0812">Transmembrane</keyword>
<dbReference type="Pfam" id="PF03186">
    <property type="entry name" value="CobD_Cbib"/>
    <property type="match status" value="1"/>
</dbReference>
<dbReference type="AlphaFoldDB" id="E6QS50"/>
<dbReference type="PANTHER" id="PTHR38684:SF1">
    <property type="entry name" value="PROTEIN AMPE"/>
    <property type="match status" value="1"/>
</dbReference>
<comment type="caution">
    <text evidence="2">The sequence shown here is derived from an EMBL/GenBank/DDBJ whole genome shotgun (WGS) entry which is preliminary data.</text>
</comment>
<sequence length="300" mass="33346">MTLLALLIALLLDWYYPLPPNRLDRFTQPLQALPHYLNGGKRQHGQLAWMAAMLPALLVTGAIYVALDHLNPILGLLWDIVVLYPFLQFRRTMQAANQVYRALSQQDVVRAKQHYADWQDTFCLVSDKELPAIAIGHLLLDSQRHLFGVLMYFALFSVLGPVGAVFYGFSQLMAERWQFDSHGEFSRFAHAVLARVEWLPARALALTFAIAGNFEDAMYCWRGQASNTAQDIVLASGAGALGITLETPVESATDSASSSTFGLGEHANYQDLGSATSLIWRSLTIWMLLLLLVALAKLAH</sequence>
<dbReference type="GO" id="GO:0005886">
    <property type="term" value="C:plasma membrane"/>
    <property type="evidence" value="ECO:0007669"/>
    <property type="project" value="TreeGrafter"/>
</dbReference>
<dbReference type="PANTHER" id="PTHR38684">
    <property type="entry name" value="PROTEIN AMPE"/>
    <property type="match status" value="1"/>
</dbReference>
<feature type="transmembrane region" description="Helical" evidence="1">
    <location>
        <begin position="47"/>
        <end position="67"/>
    </location>
</feature>
<feature type="transmembrane region" description="Helical" evidence="1">
    <location>
        <begin position="146"/>
        <end position="169"/>
    </location>
</feature>
<dbReference type="UniPathway" id="UPA00148"/>
<feature type="transmembrane region" description="Helical" evidence="1">
    <location>
        <begin position="278"/>
        <end position="299"/>
    </location>
</feature>
<reference evidence="2" key="1">
    <citation type="submission" date="2009-10" db="EMBL/GenBank/DDBJ databases">
        <title>Diversity of trophic interactions inside an arsenic-rich microbial ecosystem.</title>
        <authorList>
            <person name="Bertin P.N."/>
            <person name="Heinrich-Salmeron A."/>
            <person name="Pelletier E."/>
            <person name="Goulhen-Chollet F."/>
            <person name="Arsene-Ploetze F."/>
            <person name="Gallien S."/>
            <person name="Calteau A."/>
            <person name="Vallenet D."/>
            <person name="Casiot C."/>
            <person name="Chane-Woon-Ming B."/>
            <person name="Giloteaux L."/>
            <person name="Barakat M."/>
            <person name="Bonnefoy V."/>
            <person name="Bruneel O."/>
            <person name="Chandler M."/>
            <person name="Cleiss J."/>
            <person name="Duran R."/>
            <person name="Elbaz-Poulichet F."/>
            <person name="Fonknechten N."/>
            <person name="Lauga B."/>
            <person name="Mornico D."/>
            <person name="Ortet P."/>
            <person name="Schaeffer C."/>
            <person name="Siguier P."/>
            <person name="Alexander Thil Smith A."/>
            <person name="Van Dorsselaer A."/>
            <person name="Weissenbach J."/>
            <person name="Medigue C."/>
            <person name="Le Paslier D."/>
        </authorList>
    </citation>
    <scope>NUCLEOTIDE SEQUENCE</scope>
</reference>
<keyword evidence="1" id="KW-0472">Membrane</keyword>
<gene>
    <name evidence="2" type="ORF">CARN7_0833</name>
</gene>
<dbReference type="GO" id="GO:0009236">
    <property type="term" value="P:cobalamin biosynthetic process"/>
    <property type="evidence" value="ECO:0007669"/>
    <property type="project" value="UniProtKB-UniPathway"/>
</dbReference>
<organism evidence="2">
    <name type="scientific">mine drainage metagenome</name>
    <dbReference type="NCBI Taxonomy" id="410659"/>
    <lineage>
        <taxon>unclassified sequences</taxon>
        <taxon>metagenomes</taxon>
        <taxon>ecological metagenomes</taxon>
    </lineage>
</organism>
<dbReference type="GO" id="GO:0048472">
    <property type="term" value="F:threonine-phosphate decarboxylase activity"/>
    <property type="evidence" value="ECO:0007669"/>
    <property type="project" value="InterPro"/>
</dbReference>